<evidence type="ECO:0000313" key="4">
    <source>
        <dbReference type="EMBL" id="RAK51899.1"/>
    </source>
</evidence>
<comment type="caution">
    <text evidence="4">The sequence shown here is derived from an EMBL/GenBank/DDBJ whole genome shotgun (WGS) entry which is preliminary data.</text>
</comment>
<feature type="region of interest" description="Disordered" evidence="2">
    <location>
        <begin position="75"/>
        <end position="94"/>
    </location>
</feature>
<organism evidence="4 5">
    <name type="scientific">Phenylobacterium soli</name>
    <dbReference type="NCBI Taxonomy" id="2170551"/>
    <lineage>
        <taxon>Bacteria</taxon>
        <taxon>Pseudomonadati</taxon>
        <taxon>Pseudomonadota</taxon>
        <taxon>Alphaproteobacteria</taxon>
        <taxon>Caulobacterales</taxon>
        <taxon>Caulobacteraceae</taxon>
        <taxon>Phenylobacterium</taxon>
    </lineage>
</organism>
<proteinExistence type="predicted"/>
<feature type="region of interest" description="Disordered" evidence="2">
    <location>
        <begin position="106"/>
        <end position="126"/>
    </location>
</feature>
<dbReference type="RefSeq" id="WP_111530461.1">
    <property type="nucleotide sequence ID" value="NZ_JBHRSG010000003.1"/>
</dbReference>
<protein>
    <submittedName>
        <fullName evidence="4">Uncharacterized protein</fullName>
    </submittedName>
</protein>
<feature type="coiled-coil region" evidence="1">
    <location>
        <begin position="41"/>
        <end position="68"/>
    </location>
</feature>
<keyword evidence="5" id="KW-1185">Reference proteome</keyword>
<gene>
    <name evidence="4" type="ORF">DJ017_18980</name>
</gene>
<dbReference type="Proteomes" id="UP000249254">
    <property type="component" value="Unassembled WGS sequence"/>
</dbReference>
<feature type="signal peptide" evidence="3">
    <location>
        <begin position="1"/>
        <end position="18"/>
    </location>
</feature>
<dbReference type="EMBL" id="QFYQ01000002">
    <property type="protein sequence ID" value="RAK51899.1"/>
    <property type="molecule type" value="Genomic_DNA"/>
</dbReference>
<name>A0A328ABD8_9CAUL</name>
<accession>A0A328ABD8</accession>
<evidence type="ECO:0000256" key="1">
    <source>
        <dbReference type="SAM" id="Coils"/>
    </source>
</evidence>
<dbReference type="AlphaFoldDB" id="A0A328ABD8"/>
<dbReference type="OrthoDB" id="7211207at2"/>
<evidence type="ECO:0000313" key="5">
    <source>
        <dbReference type="Proteomes" id="UP000249254"/>
    </source>
</evidence>
<reference evidence="5" key="1">
    <citation type="submission" date="2018-05" db="EMBL/GenBank/DDBJ databases">
        <authorList>
            <person name="Li X."/>
        </authorList>
    </citation>
    <scope>NUCLEOTIDE SEQUENCE [LARGE SCALE GENOMIC DNA]</scope>
    <source>
        <strain evidence="5">LX32</strain>
    </source>
</reference>
<keyword evidence="1" id="KW-0175">Coiled coil</keyword>
<keyword evidence="3" id="KW-0732">Signal</keyword>
<sequence length="126" mass="13827">MRLLAAVFATLIAAPAIAQPYPPPYAAPANPQQEFDWRTQHEMLRQQMVQQQNQLMALEAQMRANQALADIQAQKSLSQSYPRAAQPPPRAGAVLPRIDTSKLASIPDSALADSNRKVLDAAANRR</sequence>
<evidence type="ECO:0000256" key="2">
    <source>
        <dbReference type="SAM" id="MobiDB-lite"/>
    </source>
</evidence>
<evidence type="ECO:0000256" key="3">
    <source>
        <dbReference type="SAM" id="SignalP"/>
    </source>
</evidence>
<feature type="chain" id="PRO_5016250020" evidence="3">
    <location>
        <begin position="19"/>
        <end position="126"/>
    </location>
</feature>